<dbReference type="InterPro" id="IPR003838">
    <property type="entry name" value="ABC3_permease_C"/>
</dbReference>
<evidence type="ECO:0000256" key="5">
    <source>
        <dbReference type="ARBA" id="ARBA00023136"/>
    </source>
</evidence>
<evidence type="ECO:0000313" key="10">
    <source>
        <dbReference type="Proteomes" id="UP000018550"/>
    </source>
</evidence>
<feature type="transmembrane region" description="Helical" evidence="7">
    <location>
        <begin position="557"/>
        <end position="577"/>
    </location>
</feature>
<dbReference type="GO" id="GO:0022857">
    <property type="term" value="F:transmembrane transporter activity"/>
    <property type="evidence" value="ECO:0007669"/>
    <property type="project" value="TreeGrafter"/>
</dbReference>
<keyword evidence="3 7" id="KW-0812">Transmembrane</keyword>
<feature type="transmembrane region" description="Helical" evidence="7">
    <location>
        <begin position="1392"/>
        <end position="1419"/>
    </location>
</feature>
<evidence type="ECO:0000256" key="7">
    <source>
        <dbReference type="SAM" id="Phobius"/>
    </source>
</evidence>
<dbReference type="PANTHER" id="PTHR30572">
    <property type="entry name" value="MEMBRANE COMPONENT OF TRANSPORTER-RELATED"/>
    <property type="match status" value="1"/>
</dbReference>
<feature type="transmembrane region" description="Helical" evidence="7">
    <location>
        <begin position="431"/>
        <end position="456"/>
    </location>
</feature>
<evidence type="ECO:0000256" key="6">
    <source>
        <dbReference type="ARBA" id="ARBA00038076"/>
    </source>
</evidence>
<keyword evidence="10" id="KW-1185">Reference proteome</keyword>
<dbReference type="RefSeq" id="WP_023789141.1">
    <property type="nucleotide sequence ID" value="NC_022998.1"/>
</dbReference>
<evidence type="ECO:0000256" key="3">
    <source>
        <dbReference type="ARBA" id="ARBA00022692"/>
    </source>
</evidence>
<feature type="transmembrane region" description="Helical" evidence="7">
    <location>
        <begin position="385"/>
        <end position="410"/>
    </location>
</feature>
<dbReference type="Pfam" id="PF02687">
    <property type="entry name" value="FtsX"/>
    <property type="match status" value="2"/>
</dbReference>
<evidence type="ECO:0000256" key="4">
    <source>
        <dbReference type="ARBA" id="ARBA00022989"/>
    </source>
</evidence>
<feature type="transmembrane region" description="Helical" evidence="7">
    <location>
        <begin position="21"/>
        <end position="46"/>
    </location>
</feature>
<comment type="subcellular location">
    <subcellularLocation>
        <location evidence="1">Cell membrane</location>
        <topology evidence="1">Multi-pass membrane protein</topology>
    </subcellularLocation>
</comment>
<feature type="transmembrane region" description="Helical" evidence="7">
    <location>
        <begin position="485"/>
        <end position="509"/>
    </location>
</feature>
<sequence length="1478" mass="168974">MKKSNLSWLVIKSGFKNSFKNPLQLIGLSFLIAISLIACLFMNVAYQRIEKNYHNLSTQSNLRDFIVDSQKSPKISFNENDIIGGETILNYSNQDLYQQYLLNVISNKGKKFEEGEIKGKNFFDWSRTESRLFTNIKNGVTELNIKGVTKTSIVKVNEQKELEEHINVDKLVVYSGQNFSNDKSLALHQIIIQDTFAKKNNIFLGDIIRLVPDQYGNQLLVKKDVHDLPFGIGKDINDPINGIEKSVYKSIMWFQVIGTGSSIDFVYPSINNTKSLPNNSKEMIAYLSPEVFGLTLESISEEYYLYSYNFSKAKLVANSESEREIYFSGSFIDREKNTIEQISAFNNQWVKSGNISTDNLKLFYSNKDPSYKFFSRVTILNNVLYIYKVLSTVTTVIISLVCLFVTVLLIKKQLADTKSKMGTFKALGCSNMNLINFFLITPIIVALGGFIIAYLMMVGLQEVFVNAFSSYFNISYGKFTYCAEYAPVILLGAIVILVLISFYNAFLVLNNKAIVLLVGDSSQKLSWLDRFYKGFYKKSSKSAKLHAALMISSKVKVLGSTLILLISTILISFSVMLPTIVSNNKKESFKGLNYQDIVEYTNPIANNPSTFLKTYNPNKKDDWSYLNGKNIVEDFSESNKKKQKYITSYPLIDIEGKPTYDFNKILKDLIVGDVSRNYYSYNIPIVESNPDSELVLNELSKNNYANWKNLSIRYLELLDNISIPDSNNFPGPYKAIASILNQWSDYSELVNIVYEKSNEVKDTIDPKYKKLAGIALSQKLINFYKKSINALPLKVNSNFIKDGALSAELLEKIDYNTQILTIDDFDVINKEVKTPFKFASTEDVGLLIDNANTKWTKLLKDFLNDFSSKTSELSFQGKPISNTDFENLNIDELQEINTYLVLWYWIHFEGKIGTSFIQSIYQKETSQVQDNMKKALLKNEDYNITYNVVPFDKENDELGTMLHGVFEVGNSKNNINILGLEPSTKAVSLIDSQNRDIKENLFKNLNDNYKEYIPIIVNQTFAKKLSVNVKDNLEITINQKLITNNSNEPISLEAVKMGIQNKNGDNQYLTEYNKNYYAYNETDTGWSTNESIKTATISDKSIAPKSLSEISNQTEIQEAASKSNIKSSLLSSQKKFVVVGIQDGYGEPKSWISNENANKILGYDEAEKFFFNNFFINEWYKKDALKNFDNIDIFEDLTPEKWINWLTYFDDNVISWRNGIYNTDAKNPYDDFCKTFLNLPEDYNDKNGYKEGASILWKIFKNQYPVFNYKYTLNNGFNDERINTSRTQEFGDYSTQGLIGKETTIYNNDGTKTSSFKEGYQKPGVLETISLNDQKAKLDQLGILLEMMTYILSFISLFISTIIILLTTILIINENSQFIATMKVLGYTNRYVVGQVLWLYLAPLTFTIFTGFAIAWFSIYSVINAISSNSFIVIPFNFYYLWPILVIVIVMSIYLFTVLFGYRQISRVNPTLVLQINN</sequence>
<evidence type="ECO:0000256" key="2">
    <source>
        <dbReference type="ARBA" id="ARBA00022475"/>
    </source>
</evidence>
<dbReference type="KEGG" id="sapi:SAPIS_v1c03610"/>
<evidence type="ECO:0000259" key="8">
    <source>
        <dbReference type="Pfam" id="PF02687"/>
    </source>
</evidence>
<dbReference type="STRING" id="1276258.SAPIS_v1c03610"/>
<comment type="similarity">
    <text evidence="6">Belongs to the ABC-4 integral membrane protein family.</text>
</comment>
<dbReference type="Proteomes" id="UP000018550">
    <property type="component" value="Chromosome"/>
</dbReference>
<protein>
    <submittedName>
        <fullName evidence="9">ABC transporter permease</fullName>
    </submittedName>
</protein>
<organism evidence="9 10">
    <name type="scientific">Spiroplasma apis B31</name>
    <dbReference type="NCBI Taxonomy" id="1276258"/>
    <lineage>
        <taxon>Bacteria</taxon>
        <taxon>Bacillati</taxon>
        <taxon>Mycoplasmatota</taxon>
        <taxon>Mollicutes</taxon>
        <taxon>Entomoplasmatales</taxon>
        <taxon>Spiroplasmataceae</taxon>
        <taxon>Spiroplasma</taxon>
    </lineage>
</organism>
<feature type="transmembrane region" description="Helical" evidence="7">
    <location>
        <begin position="1439"/>
        <end position="1462"/>
    </location>
</feature>
<dbReference type="OrthoDB" id="393409at2"/>
<feature type="domain" description="ABC3 transporter permease C-terminal" evidence="8">
    <location>
        <begin position="395"/>
        <end position="510"/>
    </location>
</feature>
<reference evidence="9 10" key="1">
    <citation type="journal article" date="2014" name="Genome Announc.">
        <title>Complete Genome Sequence of Spiroplasma apis B31T (ATCC 33834), a Bacterium Associated with May Disease of Honeybees (Apis mellifera).</title>
        <authorList>
            <person name="Ku C."/>
            <person name="Lo W.S."/>
            <person name="Chen L.L."/>
            <person name="Kuo C.H."/>
        </authorList>
    </citation>
    <scope>NUCLEOTIDE SEQUENCE [LARGE SCALE GENOMIC DNA]</scope>
    <source>
        <strain evidence="9">B31</strain>
    </source>
</reference>
<dbReference type="PATRIC" id="fig|1276258.3.peg.358"/>
<gene>
    <name evidence="9" type="ORF">SAPIS_v1c03610</name>
</gene>
<proteinExistence type="inferred from homology"/>
<feature type="domain" description="ABC3 transporter permease C-terminal" evidence="8">
    <location>
        <begin position="1351"/>
        <end position="1470"/>
    </location>
</feature>
<accession>V5RHP9</accession>
<dbReference type="PANTHER" id="PTHR30572:SF4">
    <property type="entry name" value="ABC TRANSPORTER PERMEASE YTRF"/>
    <property type="match status" value="1"/>
</dbReference>
<dbReference type="EMBL" id="CP006682">
    <property type="protein sequence ID" value="AHB36207.1"/>
    <property type="molecule type" value="Genomic_DNA"/>
</dbReference>
<feature type="transmembrane region" description="Helical" evidence="7">
    <location>
        <begin position="1347"/>
        <end position="1372"/>
    </location>
</feature>
<dbReference type="HOGENOM" id="CLU_255567_0_0_14"/>
<keyword evidence="4 7" id="KW-1133">Transmembrane helix</keyword>
<evidence type="ECO:0000256" key="1">
    <source>
        <dbReference type="ARBA" id="ARBA00004651"/>
    </source>
</evidence>
<name>V5RHP9_SPIAP</name>
<dbReference type="InterPro" id="IPR050250">
    <property type="entry name" value="Macrolide_Exporter_MacB"/>
</dbReference>
<keyword evidence="2" id="KW-1003">Cell membrane</keyword>
<dbReference type="GO" id="GO:0005886">
    <property type="term" value="C:plasma membrane"/>
    <property type="evidence" value="ECO:0007669"/>
    <property type="project" value="UniProtKB-SubCell"/>
</dbReference>
<keyword evidence="5 7" id="KW-0472">Membrane</keyword>
<dbReference type="eggNOG" id="COG0577">
    <property type="taxonomic scope" value="Bacteria"/>
</dbReference>
<evidence type="ECO:0000313" key="9">
    <source>
        <dbReference type="EMBL" id="AHB36207.1"/>
    </source>
</evidence>